<dbReference type="PANTHER" id="PTHR43708:SF1">
    <property type="entry name" value="GALACTOSE_LACTOSE METABOLISM REGULATORY PROTEIN GAL80"/>
    <property type="match status" value="1"/>
</dbReference>
<proteinExistence type="predicted"/>
<protein>
    <submittedName>
        <fullName evidence="3">NAD(P)-binding protein</fullName>
    </submittedName>
</protein>
<dbReference type="InterPro" id="IPR051317">
    <property type="entry name" value="Gfo/Idh/MocA_oxidoreduct"/>
</dbReference>
<dbReference type="GO" id="GO:0000166">
    <property type="term" value="F:nucleotide binding"/>
    <property type="evidence" value="ECO:0007669"/>
    <property type="project" value="InterPro"/>
</dbReference>
<dbReference type="AlphaFoldDB" id="A0A8E2E659"/>
<dbReference type="PANTHER" id="PTHR43708">
    <property type="entry name" value="CONSERVED EXPRESSED OXIDOREDUCTASE (EUROFUNG)"/>
    <property type="match status" value="1"/>
</dbReference>
<dbReference type="Gene3D" id="3.40.50.720">
    <property type="entry name" value="NAD(P)-binding Rossmann-like Domain"/>
    <property type="match status" value="1"/>
</dbReference>
<dbReference type="Pfam" id="PF22685">
    <property type="entry name" value="Gal80p_C-like"/>
    <property type="match status" value="1"/>
</dbReference>
<name>A0A8E2E659_9PEZI</name>
<sequence>MSSKPISIGLVGLSAKGSWASRSHFPYLLKSPHYKITALQNSSIASAKAAAEKYHLEDISAHDSITSLAADPNVSLIAISVKVPEHAALIEPALRARKDVFVEWPLAANLAEAEHLTKLAKEMGVRTMVGLQARHSPPILKAKQMIQAGKLGRILGTTMNATGMIFGPTVHEGFLYALPIEHGANLVTIPAGHAVDALCFVLGEFESLQAVLANQRPVLELVNEEGKMVREVEKTSHDYMAVVGKLQNGGVASVVYQGGMSKTEKNFYWEINGTEGDLVMEGPVGHVQMYQPSLKFVRKEEGAVLDVVEVEQADGFNFNVGKAWDAFAGVGNAEGGVTTFEDALVRHKMIEAIYKSDREGTRERYI</sequence>
<dbReference type="InterPro" id="IPR000683">
    <property type="entry name" value="Gfo/Idh/MocA-like_OxRdtase_N"/>
</dbReference>
<dbReference type="Gene3D" id="3.30.360.10">
    <property type="entry name" value="Dihydrodipicolinate Reductase, domain 2"/>
    <property type="match status" value="1"/>
</dbReference>
<dbReference type="Pfam" id="PF01408">
    <property type="entry name" value="GFO_IDH_MocA"/>
    <property type="match status" value="1"/>
</dbReference>
<dbReference type="SUPFAM" id="SSF51735">
    <property type="entry name" value="NAD(P)-binding Rossmann-fold domains"/>
    <property type="match status" value="1"/>
</dbReference>
<gene>
    <name evidence="3" type="ORF">K432DRAFT_427535</name>
</gene>
<evidence type="ECO:0000313" key="3">
    <source>
        <dbReference type="EMBL" id="OCK78082.1"/>
    </source>
</evidence>
<reference evidence="3 4" key="1">
    <citation type="journal article" date="2016" name="Nat. Commun.">
        <title>Ectomycorrhizal ecology is imprinted in the genome of the dominant symbiotic fungus Cenococcum geophilum.</title>
        <authorList>
            <consortium name="DOE Joint Genome Institute"/>
            <person name="Peter M."/>
            <person name="Kohler A."/>
            <person name="Ohm R.A."/>
            <person name="Kuo A."/>
            <person name="Krutzmann J."/>
            <person name="Morin E."/>
            <person name="Arend M."/>
            <person name="Barry K.W."/>
            <person name="Binder M."/>
            <person name="Choi C."/>
            <person name="Clum A."/>
            <person name="Copeland A."/>
            <person name="Grisel N."/>
            <person name="Haridas S."/>
            <person name="Kipfer T."/>
            <person name="LaButti K."/>
            <person name="Lindquist E."/>
            <person name="Lipzen A."/>
            <person name="Maire R."/>
            <person name="Meier B."/>
            <person name="Mihaltcheva S."/>
            <person name="Molinier V."/>
            <person name="Murat C."/>
            <person name="Poggeler S."/>
            <person name="Quandt C.A."/>
            <person name="Sperisen C."/>
            <person name="Tritt A."/>
            <person name="Tisserant E."/>
            <person name="Crous P.W."/>
            <person name="Henrissat B."/>
            <person name="Nehls U."/>
            <person name="Egli S."/>
            <person name="Spatafora J.W."/>
            <person name="Grigoriev I.V."/>
            <person name="Martin F.M."/>
        </authorList>
    </citation>
    <scope>NUCLEOTIDE SEQUENCE [LARGE SCALE GENOMIC DNA]</scope>
    <source>
        <strain evidence="3 4">CBS 459.81</strain>
    </source>
</reference>
<dbReference type="Proteomes" id="UP000250266">
    <property type="component" value="Unassembled WGS sequence"/>
</dbReference>
<feature type="domain" description="Gfo/Idh/MocA-like oxidoreductase N-terminal" evidence="1">
    <location>
        <begin position="7"/>
        <end position="130"/>
    </location>
</feature>
<dbReference type="InterPro" id="IPR036291">
    <property type="entry name" value="NAD(P)-bd_dom_sf"/>
</dbReference>
<evidence type="ECO:0000259" key="1">
    <source>
        <dbReference type="Pfam" id="PF01408"/>
    </source>
</evidence>
<feature type="domain" description="Gal80p-like C-terminal" evidence="2">
    <location>
        <begin position="137"/>
        <end position="282"/>
    </location>
</feature>
<dbReference type="InterPro" id="IPR055080">
    <property type="entry name" value="Gal80p-like_C"/>
</dbReference>
<dbReference type="SUPFAM" id="SSF55347">
    <property type="entry name" value="Glyceraldehyde-3-phosphate dehydrogenase-like, C-terminal domain"/>
    <property type="match status" value="1"/>
</dbReference>
<accession>A0A8E2E659</accession>
<dbReference type="EMBL" id="KV745082">
    <property type="protein sequence ID" value="OCK78082.1"/>
    <property type="molecule type" value="Genomic_DNA"/>
</dbReference>
<dbReference type="OrthoDB" id="64915at2759"/>
<keyword evidence="4" id="KW-1185">Reference proteome</keyword>
<organism evidence="3 4">
    <name type="scientific">Lepidopterella palustris CBS 459.81</name>
    <dbReference type="NCBI Taxonomy" id="1314670"/>
    <lineage>
        <taxon>Eukaryota</taxon>
        <taxon>Fungi</taxon>
        <taxon>Dikarya</taxon>
        <taxon>Ascomycota</taxon>
        <taxon>Pezizomycotina</taxon>
        <taxon>Dothideomycetes</taxon>
        <taxon>Pleosporomycetidae</taxon>
        <taxon>Mytilinidiales</taxon>
        <taxon>Argynnaceae</taxon>
        <taxon>Lepidopterella</taxon>
    </lineage>
</organism>
<evidence type="ECO:0000259" key="2">
    <source>
        <dbReference type="Pfam" id="PF22685"/>
    </source>
</evidence>
<evidence type="ECO:0000313" key="4">
    <source>
        <dbReference type="Proteomes" id="UP000250266"/>
    </source>
</evidence>